<keyword evidence="2" id="KW-1185">Reference proteome</keyword>
<evidence type="ECO:0000313" key="1">
    <source>
        <dbReference type="EMBL" id="SEJ97473.1"/>
    </source>
</evidence>
<evidence type="ECO:0008006" key="3">
    <source>
        <dbReference type="Google" id="ProtNLM"/>
    </source>
</evidence>
<dbReference type="RefSeq" id="WP_090870928.1">
    <property type="nucleotide sequence ID" value="NZ_FNYE01000027.1"/>
</dbReference>
<protein>
    <recommendedName>
        <fullName evidence="3">Phasin family protein</fullName>
    </recommendedName>
</protein>
<name>A0A1H7D6K8_9BURK</name>
<evidence type="ECO:0000313" key="2">
    <source>
        <dbReference type="Proteomes" id="UP000198866"/>
    </source>
</evidence>
<gene>
    <name evidence="1" type="ORF">SAMN05192539_102726</name>
</gene>
<reference evidence="2" key="1">
    <citation type="submission" date="2016-10" db="EMBL/GenBank/DDBJ databases">
        <authorList>
            <person name="Varghese N."/>
            <person name="Submissions S."/>
        </authorList>
    </citation>
    <scope>NUCLEOTIDE SEQUENCE [LARGE SCALE GENOMIC DNA]</scope>
    <source>
        <strain evidence="2">LMG 26031</strain>
    </source>
</reference>
<proteinExistence type="predicted"/>
<accession>A0A1H7D6K8</accession>
<dbReference type="EMBL" id="FNYE01000027">
    <property type="protein sequence ID" value="SEJ97473.1"/>
    <property type="molecule type" value="Genomic_DNA"/>
</dbReference>
<organism evidence="1 2">
    <name type="scientific">Paraburkholderia diazotrophica</name>
    <dbReference type="NCBI Taxonomy" id="667676"/>
    <lineage>
        <taxon>Bacteria</taxon>
        <taxon>Pseudomonadati</taxon>
        <taxon>Pseudomonadota</taxon>
        <taxon>Betaproteobacteria</taxon>
        <taxon>Burkholderiales</taxon>
        <taxon>Burkholderiaceae</taxon>
        <taxon>Paraburkholderia</taxon>
    </lineage>
</organism>
<sequence>MSIRNSEGVISAWESGISALNAWANPVVQELQPVAELNLRTISAVNVEALKSLSTIGSTRTAIQWNTASELVRLFADYGTELGRIVSRLNDRLQDVAHAQAEKNEVLARSIMEAFQCRANAASAPLTSVFQTMLSPAPDPETAARQETEQAIAAARADRLVSTARTRKAVVD</sequence>
<dbReference type="AlphaFoldDB" id="A0A1H7D6K8"/>
<dbReference type="OrthoDB" id="9094171at2"/>
<dbReference type="Proteomes" id="UP000198866">
    <property type="component" value="Unassembled WGS sequence"/>
</dbReference>